<dbReference type="CDD" id="cd19071">
    <property type="entry name" value="AKR_AKR1-5-like"/>
    <property type="match status" value="1"/>
</dbReference>
<organism evidence="8 10">
    <name type="scientific">Clostridium innocuum</name>
    <dbReference type="NCBI Taxonomy" id="1522"/>
    <lineage>
        <taxon>Bacteria</taxon>
        <taxon>Bacillati</taxon>
        <taxon>Bacillota</taxon>
        <taxon>Clostridia</taxon>
        <taxon>Eubacteriales</taxon>
        <taxon>Clostridiaceae</taxon>
        <taxon>Clostridium</taxon>
    </lineage>
</organism>
<evidence type="ECO:0000313" key="11">
    <source>
        <dbReference type="Proteomes" id="UP000503330"/>
    </source>
</evidence>
<evidence type="ECO:0000256" key="2">
    <source>
        <dbReference type="ARBA" id="ARBA00022857"/>
    </source>
</evidence>
<dbReference type="AlphaFoldDB" id="A0A099I0P4"/>
<evidence type="ECO:0000259" key="7">
    <source>
        <dbReference type="Pfam" id="PF00248"/>
    </source>
</evidence>
<evidence type="ECO:0000313" key="9">
    <source>
        <dbReference type="EMBL" id="QJA03459.1"/>
    </source>
</evidence>
<dbReference type="RefSeq" id="WP_008728775.1">
    <property type="nucleotide sequence ID" value="NZ_BAAACC010000011.1"/>
</dbReference>
<protein>
    <submittedName>
        <fullName evidence="9">Aldo/keto reductase</fullName>
    </submittedName>
</protein>
<reference evidence="8 10" key="1">
    <citation type="submission" date="2014-08" db="EMBL/GenBank/DDBJ databases">
        <title>Clostridium innocuum, an unnegligible vancomycin-resistant pathogen causing extra-intestinal infections.</title>
        <authorList>
            <person name="Feng Y."/>
            <person name="Chiu C.-H."/>
        </authorList>
    </citation>
    <scope>NUCLEOTIDE SEQUENCE [LARGE SCALE GENOMIC DNA]</scope>
    <source>
        <strain evidence="8 10">AN88</strain>
    </source>
</reference>
<dbReference type="Gene3D" id="3.20.20.100">
    <property type="entry name" value="NADP-dependent oxidoreductase domain"/>
    <property type="match status" value="1"/>
</dbReference>
<keyword evidence="3" id="KW-0560">Oxidoreductase</keyword>
<dbReference type="Proteomes" id="UP000503330">
    <property type="component" value="Chromosome"/>
</dbReference>
<reference evidence="9 11" key="2">
    <citation type="submission" date="2020-02" db="EMBL/GenBank/DDBJ databases">
        <authorList>
            <person name="Kociolek L.K."/>
            <person name="Ozer E.A."/>
        </authorList>
    </citation>
    <scope>NUCLEOTIDE SEQUENCE [LARGE SCALE GENOMIC DNA]</scope>
    <source>
        <strain evidence="9 11">ATCC 14501</strain>
    </source>
</reference>
<name>A0A099I0P4_CLOIN</name>
<dbReference type="GO" id="GO:0016616">
    <property type="term" value="F:oxidoreductase activity, acting on the CH-OH group of donors, NAD or NADP as acceptor"/>
    <property type="evidence" value="ECO:0007669"/>
    <property type="project" value="UniProtKB-ARBA"/>
</dbReference>
<evidence type="ECO:0000256" key="4">
    <source>
        <dbReference type="PIRSR" id="PIRSR000097-1"/>
    </source>
</evidence>
<dbReference type="InterPro" id="IPR020471">
    <property type="entry name" value="AKR"/>
</dbReference>
<feature type="binding site" evidence="5">
    <location>
        <position position="92"/>
    </location>
    <ligand>
        <name>substrate</name>
    </ligand>
</feature>
<dbReference type="PRINTS" id="PR00069">
    <property type="entry name" value="ALDKETRDTASE"/>
</dbReference>
<proteinExistence type="inferred from homology"/>
<accession>A0A099I0P4</accession>
<dbReference type="GeneID" id="61926649"/>
<dbReference type="PROSITE" id="PS00062">
    <property type="entry name" value="ALDOKETO_REDUCTASE_2"/>
    <property type="match status" value="1"/>
</dbReference>
<dbReference type="Pfam" id="PF00248">
    <property type="entry name" value="Aldo_ket_red"/>
    <property type="match status" value="1"/>
</dbReference>
<dbReference type="SUPFAM" id="SSF51430">
    <property type="entry name" value="NAD(P)-linked oxidoreductase"/>
    <property type="match status" value="1"/>
</dbReference>
<dbReference type="InterPro" id="IPR036812">
    <property type="entry name" value="NAD(P)_OxRdtase_dom_sf"/>
</dbReference>
<feature type="active site" description="Proton donor" evidence="4">
    <location>
        <position position="38"/>
    </location>
</feature>
<dbReference type="PANTHER" id="PTHR43827:SF3">
    <property type="entry name" value="NADP-DEPENDENT OXIDOREDUCTASE DOMAIN-CONTAINING PROTEIN"/>
    <property type="match status" value="1"/>
</dbReference>
<keyword evidence="2" id="KW-0521">NADP</keyword>
<dbReference type="EMBL" id="CP048838">
    <property type="protein sequence ID" value="QJA03459.1"/>
    <property type="molecule type" value="Genomic_DNA"/>
</dbReference>
<evidence type="ECO:0000256" key="6">
    <source>
        <dbReference type="PIRSR" id="PIRSR000097-3"/>
    </source>
</evidence>
<feature type="site" description="Lowers pKa of active site Tyr" evidence="6">
    <location>
        <position position="58"/>
    </location>
</feature>
<dbReference type="PANTHER" id="PTHR43827">
    <property type="entry name" value="2,5-DIKETO-D-GLUCONIC ACID REDUCTASE"/>
    <property type="match status" value="1"/>
</dbReference>
<dbReference type="Proteomes" id="UP000030008">
    <property type="component" value="Unassembled WGS sequence"/>
</dbReference>
<evidence type="ECO:0000256" key="3">
    <source>
        <dbReference type="ARBA" id="ARBA00023002"/>
    </source>
</evidence>
<feature type="domain" description="NADP-dependent oxidoreductase" evidence="7">
    <location>
        <begin position="14"/>
        <end position="245"/>
    </location>
</feature>
<evidence type="ECO:0000256" key="1">
    <source>
        <dbReference type="ARBA" id="ARBA00007905"/>
    </source>
</evidence>
<dbReference type="PIRSF" id="PIRSF000097">
    <property type="entry name" value="AKR"/>
    <property type="match status" value="1"/>
</dbReference>
<dbReference type="InterPro" id="IPR018170">
    <property type="entry name" value="Aldo/ket_reductase_CS"/>
</dbReference>
<gene>
    <name evidence="8" type="ORF">CIAN88_21780</name>
    <name evidence="9" type="ORF">G4D54_13890</name>
</gene>
<dbReference type="EMBL" id="JQIF01000131">
    <property type="protein sequence ID" value="KGJ51300.1"/>
    <property type="molecule type" value="Genomic_DNA"/>
</dbReference>
<evidence type="ECO:0000313" key="8">
    <source>
        <dbReference type="EMBL" id="KGJ51300.1"/>
    </source>
</evidence>
<comment type="similarity">
    <text evidence="1">Belongs to the aldo/keto reductase family.</text>
</comment>
<dbReference type="InterPro" id="IPR023210">
    <property type="entry name" value="NADP_OxRdtase_dom"/>
</dbReference>
<evidence type="ECO:0000256" key="5">
    <source>
        <dbReference type="PIRSR" id="PIRSR000097-2"/>
    </source>
</evidence>
<evidence type="ECO:0000313" key="10">
    <source>
        <dbReference type="Proteomes" id="UP000030008"/>
    </source>
</evidence>
<sequence>MRKFIIGLGSFPYKKELENVLPRASTLGFDFVDTSDDYFNEDYVGDYVRDNNFKVFTKFSFVDQFKNFEQHFNDSKIKIEKNGTELYCYLLHWPYPFLYKKLWYKMEELYLSGKVKEIGVCNFTEKQLMKLMKNCRVKPMYNEIELHPLFQQKDTVEFCEKNDIQIISYSPFARIDKRLFENTNLINISERENTSIANIILKWNINKGYIPIPSTSKEHHLKEMELDKIKLINLDKDDMKIIDSLECNGRIRFNPDTYFSFKTKIKFLLISLGVL</sequence>